<protein>
    <submittedName>
        <fullName evidence="1">Uncharacterized protein</fullName>
    </submittedName>
</protein>
<name>A0ABD0Q9W0_CIRMR</name>
<evidence type="ECO:0000313" key="2">
    <source>
        <dbReference type="Proteomes" id="UP001529510"/>
    </source>
</evidence>
<feature type="non-terminal residue" evidence="1">
    <location>
        <position position="62"/>
    </location>
</feature>
<feature type="non-terminal residue" evidence="1">
    <location>
        <position position="1"/>
    </location>
</feature>
<reference evidence="1 2" key="1">
    <citation type="submission" date="2024-05" db="EMBL/GenBank/DDBJ databases">
        <title>Genome sequencing and assembly of Indian major carp, Cirrhinus mrigala (Hamilton, 1822).</title>
        <authorList>
            <person name="Mohindra V."/>
            <person name="Chowdhury L.M."/>
            <person name="Lal K."/>
            <person name="Jena J.K."/>
        </authorList>
    </citation>
    <scope>NUCLEOTIDE SEQUENCE [LARGE SCALE GENOMIC DNA]</scope>
    <source>
        <strain evidence="1">CM1030</strain>
        <tissue evidence="1">Blood</tissue>
    </source>
</reference>
<gene>
    <name evidence="1" type="ORF">M9458_022040</name>
</gene>
<dbReference type="AlphaFoldDB" id="A0ABD0Q9W0"/>
<proteinExistence type="predicted"/>
<evidence type="ECO:0000313" key="1">
    <source>
        <dbReference type="EMBL" id="KAL0182665.1"/>
    </source>
</evidence>
<organism evidence="1 2">
    <name type="scientific">Cirrhinus mrigala</name>
    <name type="common">Mrigala</name>
    <dbReference type="NCBI Taxonomy" id="683832"/>
    <lineage>
        <taxon>Eukaryota</taxon>
        <taxon>Metazoa</taxon>
        <taxon>Chordata</taxon>
        <taxon>Craniata</taxon>
        <taxon>Vertebrata</taxon>
        <taxon>Euteleostomi</taxon>
        <taxon>Actinopterygii</taxon>
        <taxon>Neopterygii</taxon>
        <taxon>Teleostei</taxon>
        <taxon>Ostariophysi</taxon>
        <taxon>Cypriniformes</taxon>
        <taxon>Cyprinidae</taxon>
        <taxon>Labeoninae</taxon>
        <taxon>Labeonini</taxon>
        <taxon>Cirrhinus</taxon>
    </lineage>
</organism>
<sequence length="62" mass="6989">PFGLNGTLTGQSFKLSDPPTQKLIEEWNQFYPISPTSKESTEDKMEDIDWEDDSLAAVEVLV</sequence>
<keyword evidence="2" id="KW-1185">Reference proteome</keyword>
<comment type="caution">
    <text evidence="1">The sequence shown here is derived from an EMBL/GenBank/DDBJ whole genome shotgun (WGS) entry which is preliminary data.</text>
</comment>
<dbReference type="Proteomes" id="UP001529510">
    <property type="component" value="Unassembled WGS sequence"/>
</dbReference>
<accession>A0ABD0Q9W0</accession>
<dbReference type="EMBL" id="JAMKFB020000010">
    <property type="protein sequence ID" value="KAL0182665.1"/>
    <property type="molecule type" value="Genomic_DNA"/>
</dbReference>